<evidence type="ECO:0000313" key="2">
    <source>
        <dbReference type="EMBL" id="KAF5857498.1"/>
    </source>
</evidence>
<protein>
    <recommendedName>
        <fullName evidence="1">F-box domain-containing protein</fullName>
    </recommendedName>
</protein>
<dbReference type="PROSITE" id="PS50181">
    <property type="entry name" value="FBOX"/>
    <property type="match status" value="1"/>
</dbReference>
<sequence length="396" mass="45042">MDESAFFCNICGGPPAFRKLITRASLQHLDEEEQFENYEAYEGHCECQGNERSGHSPFCPSMLGYDARNISLKNIKWLGDVRLVCRNIPDANLFTDKDSADLPMVTPLGEHLKPQSGRFFYPCIENPRDPGGNILTCNKDGFLVHDTCLKILKLVHQHTVSAARPLDLRDFVSVMESGLKDRNSDSYDWGYGDTFGRKQRFDAGDWVPSEYSEWTVMDPSGPFDLKPLITEASTESDNGYSFAFHTDTINAHLYSTNTTQNNPLSSIPRELQYHILESLPTESVLNLFLASPDLRECAGNLPRSFWESRLFFDVPWCAETVLSQLPPQSQGRAQFNHLFGVLKDASAVEGYADVSMREYLALKNRRRIWLNCERILRDIESYRASLGQEQKRITVK</sequence>
<dbReference type="SUPFAM" id="SSF81383">
    <property type="entry name" value="F-box domain"/>
    <property type="match status" value="1"/>
</dbReference>
<gene>
    <name evidence="2" type="ORF">ETB97_005712</name>
</gene>
<keyword evidence="3" id="KW-1185">Reference proteome</keyword>
<dbReference type="InterPro" id="IPR036047">
    <property type="entry name" value="F-box-like_dom_sf"/>
</dbReference>
<comment type="caution">
    <text evidence="2">The sequence shown here is derived from an EMBL/GenBank/DDBJ whole genome shotgun (WGS) entry which is preliminary data.</text>
</comment>
<proteinExistence type="predicted"/>
<dbReference type="Proteomes" id="UP000541154">
    <property type="component" value="Unassembled WGS sequence"/>
</dbReference>
<dbReference type="AlphaFoldDB" id="A0A8H5ZVA1"/>
<feature type="domain" description="F-box" evidence="1">
    <location>
        <begin position="261"/>
        <end position="309"/>
    </location>
</feature>
<organism evidence="2 3">
    <name type="scientific">Petromyces alliaceus</name>
    <name type="common">Aspergillus alliaceus</name>
    <dbReference type="NCBI Taxonomy" id="209559"/>
    <lineage>
        <taxon>Eukaryota</taxon>
        <taxon>Fungi</taxon>
        <taxon>Dikarya</taxon>
        <taxon>Ascomycota</taxon>
        <taxon>Pezizomycotina</taxon>
        <taxon>Eurotiomycetes</taxon>
        <taxon>Eurotiomycetidae</taxon>
        <taxon>Eurotiales</taxon>
        <taxon>Aspergillaceae</taxon>
        <taxon>Aspergillus</taxon>
        <taxon>Aspergillus subgen. Circumdati</taxon>
    </lineage>
</organism>
<accession>A0A8H5ZVA1</accession>
<evidence type="ECO:0000313" key="3">
    <source>
        <dbReference type="Proteomes" id="UP000541154"/>
    </source>
</evidence>
<evidence type="ECO:0000259" key="1">
    <source>
        <dbReference type="PROSITE" id="PS50181"/>
    </source>
</evidence>
<dbReference type="InterPro" id="IPR001810">
    <property type="entry name" value="F-box_dom"/>
</dbReference>
<name>A0A8H5ZVA1_PETAA</name>
<dbReference type="EMBL" id="SPNV01000254">
    <property type="protein sequence ID" value="KAF5857498.1"/>
    <property type="molecule type" value="Genomic_DNA"/>
</dbReference>
<reference evidence="2 3" key="1">
    <citation type="submission" date="2019-04" db="EMBL/GenBank/DDBJ databases">
        <title>Aspergillus burnettii sp. nov., novel species from soil in southeast Queensland.</title>
        <authorList>
            <person name="Gilchrist C.L.M."/>
            <person name="Pitt J.I."/>
            <person name="Lange L."/>
            <person name="Lacey H.J."/>
            <person name="Vuong D."/>
            <person name="Midgley D.J."/>
            <person name="Greenfield P."/>
            <person name="Bradbury M."/>
            <person name="Lacey E."/>
            <person name="Busk P.K."/>
            <person name="Pilgaard B."/>
            <person name="Chooi Y.H."/>
            <person name="Piggott A.M."/>
        </authorList>
    </citation>
    <scope>NUCLEOTIDE SEQUENCE [LARGE SCALE GENOMIC DNA]</scope>
    <source>
        <strain evidence="2 3">FRR 5400</strain>
    </source>
</reference>